<feature type="non-terminal residue" evidence="1">
    <location>
        <position position="111"/>
    </location>
</feature>
<proteinExistence type="predicted"/>
<dbReference type="GeneID" id="9036801"/>
<gene>
    <name evidence="1" type="ORF">Pmar_PMAR015714</name>
</gene>
<dbReference type="RefSeq" id="XP_002764886.1">
    <property type="nucleotide sequence ID" value="XM_002764840.1"/>
</dbReference>
<accession>C5M089</accession>
<keyword evidence="2" id="KW-1185">Reference proteome</keyword>
<name>C5M089_PERM5</name>
<protein>
    <submittedName>
        <fullName evidence="1">Uncharacterized protein</fullName>
    </submittedName>
</protein>
<reference evidence="1 2" key="1">
    <citation type="submission" date="2008-07" db="EMBL/GenBank/DDBJ databases">
        <authorList>
            <person name="El-Sayed N."/>
            <person name="Caler E."/>
            <person name="Inman J."/>
            <person name="Amedeo P."/>
            <person name="Hass B."/>
            <person name="Wortman J."/>
        </authorList>
    </citation>
    <scope>NUCLEOTIDE SEQUENCE [LARGE SCALE GENOMIC DNA]</scope>
    <source>
        <strain evidence="2">ATCC 50983 / TXsc</strain>
    </source>
</reference>
<organism evidence="2">
    <name type="scientific">Perkinsus marinus (strain ATCC 50983 / TXsc)</name>
    <dbReference type="NCBI Taxonomy" id="423536"/>
    <lineage>
        <taxon>Eukaryota</taxon>
        <taxon>Sar</taxon>
        <taxon>Alveolata</taxon>
        <taxon>Perkinsozoa</taxon>
        <taxon>Perkinsea</taxon>
        <taxon>Perkinsida</taxon>
        <taxon>Perkinsidae</taxon>
        <taxon>Perkinsus</taxon>
    </lineage>
</organism>
<dbReference type="EMBL" id="GG687023">
    <property type="protein sequence ID" value="EEQ97603.1"/>
    <property type="molecule type" value="Genomic_DNA"/>
</dbReference>
<dbReference type="InParanoid" id="C5M089"/>
<dbReference type="AlphaFoldDB" id="C5M089"/>
<evidence type="ECO:0000313" key="1">
    <source>
        <dbReference type="EMBL" id="EEQ97603.1"/>
    </source>
</evidence>
<evidence type="ECO:0000313" key="2">
    <source>
        <dbReference type="Proteomes" id="UP000007800"/>
    </source>
</evidence>
<dbReference type="Proteomes" id="UP000007800">
    <property type="component" value="Unassembled WGS sequence"/>
</dbReference>
<sequence length="111" mass="11699">MVMLLRNFVTPSENLQGDPVFTLEERRQIAERNGLDQCLEVKYADTPLECANNNNSSTLAPTAAAAVATRFPGLGMGPGGPARGGPQMGGGTATSAHYSMAKWKLGMEVMG</sequence>